<evidence type="ECO:0000313" key="10">
    <source>
        <dbReference type="Proteomes" id="UP001153678"/>
    </source>
</evidence>
<dbReference type="Pfam" id="PF03105">
    <property type="entry name" value="SPX"/>
    <property type="match status" value="2"/>
</dbReference>
<dbReference type="GO" id="GO:0006817">
    <property type="term" value="P:phosphate ion transport"/>
    <property type="evidence" value="ECO:0007669"/>
    <property type="project" value="TreeGrafter"/>
</dbReference>
<feature type="transmembrane region" description="Helical" evidence="6">
    <location>
        <begin position="424"/>
        <end position="446"/>
    </location>
</feature>
<accession>A0A9W4SBZ0</accession>
<proteinExistence type="inferred from homology"/>
<keyword evidence="3 6" id="KW-0812">Transmembrane</keyword>
<dbReference type="AlphaFoldDB" id="A0A9W4SBZ0"/>
<dbReference type="GO" id="GO:0016036">
    <property type="term" value="P:cellular response to phosphate starvation"/>
    <property type="evidence" value="ECO:0007669"/>
    <property type="project" value="TreeGrafter"/>
</dbReference>
<feature type="domain" description="SPX" evidence="8">
    <location>
        <begin position="1"/>
        <end position="281"/>
    </location>
</feature>
<keyword evidence="10" id="KW-1185">Reference proteome</keyword>
<dbReference type="GO" id="GO:0005886">
    <property type="term" value="C:plasma membrane"/>
    <property type="evidence" value="ECO:0007669"/>
    <property type="project" value="TreeGrafter"/>
</dbReference>
<evidence type="ECO:0000256" key="4">
    <source>
        <dbReference type="ARBA" id="ARBA00022989"/>
    </source>
</evidence>
<comment type="similarity">
    <text evidence="2">Belongs to the SYG1 (TC 2.A.94) family.</text>
</comment>
<evidence type="ECO:0000256" key="6">
    <source>
        <dbReference type="SAM" id="Phobius"/>
    </source>
</evidence>
<feature type="transmembrane region" description="Helical" evidence="6">
    <location>
        <begin position="331"/>
        <end position="352"/>
    </location>
</feature>
<comment type="subcellular location">
    <subcellularLocation>
        <location evidence="1">Membrane</location>
        <topology evidence="1">Multi-pass membrane protein</topology>
    </subcellularLocation>
</comment>
<sequence length="840" mass="99675">MKFDKRLQTEIAPEWRVKYIDYKALKRCLRVVYNAKIAREKESMPSKFNTIGSNQRNNVFVEKNVDSLSTNYEKVLTANNDKSKRSSIQSRTFTVNSLSDSVHDFFHKVSSALVTSQKSNSHPPHNISSLETLMFEIEPEERLFFIALDKELEKINHFYETKEKEALKRFDLLIQQYEILMSKKDEKQKNFHAEAWNTSKSIVKQSLEYFTPEMDPRSSTSEEQLIDYKTAKKRIKNAVFEFYRGVELLKNYTNLNHTGFVKILKKYDKISERNGSKIYIPKVEKFRFVKSRVTSKLLKDVEEFYVKNFEDGSNAQAIRKLRIPNNRHKTYYSSVLRIGLCLGLSIPGLIYYSIEIEKEKKSFDEPDKDDADLFAARIDLKLYTAIALPMILMLLLGVNMYIWIRYRINYKFIFELNPRDNLDYRQYLELPSIAFLSMSSIMFLNYQFGSTLKPLIPQFYPIILFSFICAIVFNPFHIFYYNARRWFIISLVRLFGSGILRVEFRDFFIADELNSLAYSMTMIQLFGCVSGRNICSTDIIYTPILGSIPATFRFLQSWKRYRDTSQKTHFINMGKYLSTIVPIWLAFEYRKNDKGEQGEQGGNNLLILWVIFQIFSSLYTYFWDIKMDWNLLQRNSVNYLLRNELGYKKRWLYYYAIISNFFLRFGWIIIMATINQAHLRFKISLIVAFCEMFRRWQWNFFRVEHEHISNCEQGRAIKDIPLPFPIQTNENILAPEMVVPVNNESPLSFALIRNLFKRRAGRKNSRSSRDSRNSDPAYNWKDFEANRDTLEYMYADEIYEISDEGENTYRRENDYASRRLPPINDYQYEVDLERSFITST</sequence>
<dbReference type="PANTHER" id="PTHR10783">
    <property type="entry name" value="XENOTROPIC AND POLYTROPIC RETROVIRUS RECEPTOR 1-RELATED"/>
    <property type="match status" value="1"/>
</dbReference>
<feature type="transmembrane region" description="Helical" evidence="6">
    <location>
        <begin position="458"/>
        <end position="480"/>
    </location>
</feature>
<evidence type="ECO:0000256" key="5">
    <source>
        <dbReference type="ARBA" id="ARBA00023136"/>
    </source>
</evidence>
<evidence type="ECO:0000259" key="7">
    <source>
        <dbReference type="PROSITE" id="PS51380"/>
    </source>
</evidence>
<feature type="transmembrane region" description="Helical" evidence="6">
    <location>
        <begin position="382"/>
        <end position="404"/>
    </location>
</feature>
<keyword evidence="4 6" id="KW-1133">Transmembrane helix</keyword>
<gene>
    <name evidence="9" type="ORF">FWILDA_LOCUS1439</name>
</gene>
<name>A0A9W4SBZ0_9GLOM</name>
<dbReference type="Proteomes" id="UP001153678">
    <property type="component" value="Unassembled WGS sequence"/>
</dbReference>
<dbReference type="GO" id="GO:0005794">
    <property type="term" value="C:Golgi apparatus"/>
    <property type="evidence" value="ECO:0007669"/>
    <property type="project" value="TreeGrafter"/>
</dbReference>
<dbReference type="CDD" id="cd14475">
    <property type="entry name" value="SPX_SYG1_like"/>
    <property type="match status" value="1"/>
</dbReference>
<dbReference type="PROSITE" id="PS51382">
    <property type="entry name" value="SPX"/>
    <property type="match status" value="1"/>
</dbReference>
<evidence type="ECO:0000256" key="2">
    <source>
        <dbReference type="ARBA" id="ARBA00009665"/>
    </source>
</evidence>
<feature type="transmembrane region" description="Helical" evidence="6">
    <location>
        <begin position="570"/>
        <end position="587"/>
    </location>
</feature>
<evidence type="ECO:0000256" key="1">
    <source>
        <dbReference type="ARBA" id="ARBA00004141"/>
    </source>
</evidence>
<protein>
    <submittedName>
        <fullName evidence="9">8647_t:CDS:1</fullName>
    </submittedName>
</protein>
<organism evidence="9 10">
    <name type="scientific">Funneliformis geosporum</name>
    <dbReference type="NCBI Taxonomy" id="1117311"/>
    <lineage>
        <taxon>Eukaryota</taxon>
        <taxon>Fungi</taxon>
        <taxon>Fungi incertae sedis</taxon>
        <taxon>Mucoromycota</taxon>
        <taxon>Glomeromycotina</taxon>
        <taxon>Glomeromycetes</taxon>
        <taxon>Glomerales</taxon>
        <taxon>Glomeraceae</taxon>
        <taxon>Funneliformis</taxon>
    </lineage>
</organism>
<feature type="transmembrane region" description="Helical" evidence="6">
    <location>
        <begin position="652"/>
        <end position="674"/>
    </location>
</feature>
<evidence type="ECO:0000259" key="8">
    <source>
        <dbReference type="PROSITE" id="PS51382"/>
    </source>
</evidence>
<dbReference type="InterPro" id="IPR004342">
    <property type="entry name" value="EXS_C"/>
</dbReference>
<dbReference type="PANTHER" id="PTHR10783:SF103">
    <property type="entry name" value="SOLUTE CARRIER FAMILY 53 MEMBER 1"/>
    <property type="match status" value="1"/>
</dbReference>
<dbReference type="Pfam" id="PF03124">
    <property type="entry name" value="EXS"/>
    <property type="match status" value="1"/>
</dbReference>
<evidence type="ECO:0000256" key="3">
    <source>
        <dbReference type="ARBA" id="ARBA00022692"/>
    </source>
</evidence>
<comment type="caution">
    <text evidence="9">The sequence shown here is derived from an EMBL/GenBank/DDBJ whole genome shotgun (WGS) entry which is preliminary data.</text>
</comment>
<reference evidence="9" key="1">
    <citation type="submission" date="2022-08" db="EMBL/GenBank/DDBJ databases">
        <authorList>
            <person name="Kallberg Y."/>
            <person name="Tangrot J."/>
            <person name="Rosling A."/>
        </authorList>
    </citation>
    <scope>NUCLEOTIDE SEQUENCE</scope>
    <source>
        <strain evidence="9">Wild A</strain>
    </source>
</reference>
<dbReference type="InterPro" id="IPR004331">
    <property type="entry name" value="SPX_dom"/>
</dbReference>
<keyword evidence="5 6" id="KW-0472">Membrane</keyword>
<dbReference type="OrthoDB" id="9970435at2759"/>
<feature type="transmembrane region" description="Helical" evidence="6">
    <location>
        <begin position="607"/>
        <end position="625"/>
    </location>
</feature>
<evidence type="ECO:0000313" key="9">
    <source>
        <dbReference type="EMBL" id="CAI2164185.1"/>
    </source>
</evidence>
<feature type="domain" description="EXS" evidence="7">
    <location>
        <begin position="533"/>
        <end position="734"/>
    </location>
</feature>
<dbReference type="EMBL" id="CAMKVN010000138">
    <property type="protein sequence ID" value="CAI2164185.1"/>
    <property type="molecule type" value="Genomic_DNA"/>
</dbReference>
<dbReference type="GO" id="GO:0000822">
    <property type="term" value="F:inositol hexakisphosphate binding"/>
    <property type="evidence" value="ECO:0007669"/>
    <property type="project" value="TreeGrafter"/>
</dbReference>
<dbReference type="PROSITE" id="PS51380">
    <property type="entry name" value="EXS"/>
    <property type="match status" value="1"/>
</dbReference>